<evidence type="ECO:0000313" key="3">
    <source>
        <dbReference type="Proteomes" id="UP000002668"/>
    </source>
</evidence>
<name>E4ZN26_LEPMJ</name>
<protein>
    <submittedName>
        <fullName evidence="2">Predicted protein</fullName>
    </submittedName>
</protein>
<dbReference type="AlphaFoldDB" id="E4ZN26"/>
<gene>
    <name evidence="2" type="ORF">LEMA_uP053350.1</name>
</gene>
<organism evidence="3">
    <name type="scientific">Leptosphaeria maculans (strain JN3 / isolate v23.1.3 / race Av1-4-5-6-7-8)</name>
    <name type="common">Blackleg fungus</name>
    <name type="synonym">Phoma lingam</name>
    <dbReference type="NCBI Taxonomy" id="985895"/>
    <lineage>
        <taxon>Eukaryota</taxon>
        <taxon>Fungi</taxon>
        <taxon>Dikarya</taxon>
        <taxon>Ascomycota</taxon>
        <taxon>Pezizomycotina</taxon>
        <taxon>Dothideomycetes</taxon>
        <taxon>Pleosporomycetidae</taxon>
        <taxon>Pleosporales</taxon>
        <taxon>Pleosporineae</taxon>
        <taxon>Leptosphaeriaceae</taxon>
        <taxon>Plenodomus</taxon>
        <taxon>Plenodomus lingam/Leptosphaeria maculans species complex</taxon>
    </lineage>
</organism>
<sequence length="92" mass="10625">MAWEAIITTFVVLIQPFMPSYRRYRTSASGNPIGLFISHAHAMQTHPQSHVPFSPMRVDKNHTRGGHTAARKRKHTRQPVFHIPQYNTSYAR</sequence>
<dbReference type="EMBL" id="FP929094">
    <property type="protein sequence ID" value="CBX92629.1"/>
    <property type="molecule type" value="Genomic_DNA"/>
</dbReference>
<reference evidence="3" key="1">
    <citation type="journal article" date="2011" name="Nat. Commun.">
        <title>Effector diversification within compartments of the Leptosphaeria maculans genome affected by Repeat-Induced Point mutations.</title>
        <authorList>
            <person name="Rouxel T."/>
            <person name="Grandaubert J."/>
            <person name="Hane J.K."/>
            <person name="Hoede C."/>
            <person name="van de Wouw A.P."/>
            <person name="Couloux A."/>
            <person name="Dominguez V."/>
            <person name="Anthouard V."/>
            <person name="Bally P."/>
            <person name="Bourras S."/>
            <person name="Cozijnsen A.J."/>
            <person name="Ciuffetti L.M."/>
            <person name="Degrave A."/>
            <person name="Dilmaghani A."/>
            <person name="Duret L."/>
            <person name="Fudal I."/>
            <person name="Goodwin S.B."/>
            <person name="Gout L."/>
            <person name="Glaser N."/>
            <person name="Linglin J."/>
            <person name="Kema G.H.J."/>
            <person name="Lapalu N."/>
            <person name="Lawrence C.B."/>
            <person name="May K."/>
            <person name="Meyer M."/>
            <person name="Ollivier B."/>
            <person name="Poulain J."/>
            <person name="Schoch C.L."/>
            <person name="Simon A."/>
            <person name="Spatafora J.W."/>
            <person name="Stachowiak A."/>
            <person name="Turgeon B.G."/>
            <person name="Tyler B.M."/>
            <person name="Vincent D."/>
            <person name="Weissenbach J."/>
            <person name="Amselem J."/>
            <person name="Quesneville H."/>
            <person name="Oliver R.P."/>
            <person name="Wincker P."/>
            <person name="Balesdent M.-H."/>
            <person name="Howlett B.J."/>
        </authorList>
    </citation>
    <scope>NUCLEOTIDE SEQUENCE [LARGE SCALE GENOMIC DNA]</scope>
    <source>
        <strain evidence="3">JN3 / isolate v23.1.3 / race Av1-4-5-6-7-8</strain>
    </source>
</reference>
<evidence type="ECO:0000313" key="2">
    <source>
        <dbReference type="EMBL" id="CBX92629.1"/>
    </source>
</evidence>
<feature type="compositionally biased region" description="Basic residues" evidence="1">
    <location>
        <begin position="63"/>
        <end position="77"/>
    </location>
</feature>
<proteinExistence type="predicted"/>
<dbReference type="InParanoid" id="E4ZN26"/>
<dbReference type="HOGENOM" id="CLU_2413643_0_0_1"/>
<dbReference type="VEuPathDB" id="FungiDB:LEMA_uP053350.1"/>
<accession>E4ZN26</accession>
<dbReference type="Proteomes" id="UP000002668">
    <property type="component" value="Genome"/>
</dbReference>
<evidence type="ECO:0000256" key="1">
    <source>
        <dbReference type="SAM" id="MobiDB-lite"/>
    </source>
</evidence>
<keyword evidence="3" id="KW-1185">Reference proteome</keyword>
<feature type="region of interest" description="Disordered" evidence="1">
    <location>
        <begin position="47"/>
        <end position="79"/>
    </location>
</feature>